<dbReference type="Pfam" id="PF12705">
    <property type="entry name" value="PDDEXK_1"/>
    <property type="match status" value="1"/>
</dbReference>
<keyword evidence="6 15" id="KW-0347">Helicase</keyword>
<dbReference type="SUPFAM" id="SSF52540">
    <property type="entry name" value="P-loop containing nucleoside triphosphate hydrolases"/>
    <property type="match status" value="1"/>
</dbReference>
<dbReference type="PANTHER" id="PTHR11070:SF59">
    <property type="entry name" value="DNA 3'-5' HELICASE"/>
    <property type="match status" value="1"/>
</dbReference>
<protein>
    <recommendedName>
        <fullName evidence="13">DNA 3'-5' helicase</fullName>
        <ecNumber evidence="13">5.6.2.4</ecNumber>
    </recommendedName>
</protein>
<dbReference type="InterPro" id="IPR013986">
    <property type="entry name" value="DExx_box_DNA_helicase_dom_sf"/>
</dbReference>
<dbReference type="GO" id="GO:0004527">
    <property type="term" value="F:exonuclease activity"/>
    <property type="evidence" value="ECO:0007669"/>
    <property type="project" value="UniProtKB-KW"/>
</dbReference>
<dbReference type="GO" id="GO:0005829">
    <property type="term" value="C:cytosol"/>
    <property type="evidence" value="ECO:0007669"/>
    <property type="project" value="TreeGrafter"/>
</dbReference>
<feature type="binding site" evidence="15">
    <location>
        <begin position="8"/>
        <end position="15"/>
    </location>
    <ligand>
        <name>ATP</name>
        <dbReference type="ChEBI" id="CHEBI:30616"/>
    </ligand>
</feature>
<feature type="compositionally biased region" description="Low complexity" evidence="16">
    <location>
        <begin position="760"/>
        <end position="773"/>
    </location>
</feature>
<feature type="region of interest" description="Disordered" evidence="16">
    <location>
        <begin position="870"/>
        <end position="892"/>
    </location>
</feature>
<evidence type="ECO:0000256" key="5">
    <source>
        <dbReference type="ARBA" id="ARBA00022801"/>
    </source>
</evidence>
<dbReference type="InterPro" id="IPR014016">
    <property type="entry name" value="UvrD-like_ATP-bd"/>
</dbReference>
<evidence type="ECO:0000256" key="16">
    <source>
        <dbReference type="SAM" id="MobiDB-lite"/>
    </source>
</evidence>
<evidence type="ECO:0000256" key="6">
    <source>
        <dbReference type="ARBA" id="ARBA00022806"/>
    </source>
</evidence>
<dbReference type="PROSITE" id="PS51217">
    <property type="entry name" value="UVRD_HELICASE_CTER"/>
    <property type="match status" value="1"/>
</dbReference>
<keyword evidence="3 15" id="KW-0547">Nucleotide-binding</keyword>
<evidence type="ECO:0000256" key="3">
    <source>
        <dbReference type="ARBA" id="ARBA00022741"/>
    </source>
</evidence>
<evidence type="ECO:0000256" key="14">
    <source>
        <dbReference type="ARBA" id="ARBA00048988"/>
    </source>
</evidence>
<dbReference type="GO" id="GO:0000725">
    <property type="term" value="P:recombinational repair"/>
    <property type="evidence" value="ECO:0007669"/>
    <property type="project" value="TreeGrafter"/>
</dbReference>
<dbReference type="Proteomes" id="UP000218628">
    <property type="component" value="Chromosome"/>
</dbReference>
<dbReference type="PANTHER" id="PTHR11070">
    <property type="entry name" value="UVRD / RECB / PCRA DNA HELICASE FAMILY MEMBER"/>
    <property type="match status" value="1"/>
</dbReference>
<dbReference type="EMBL" id="CP023510">
    <property type="protein sequence ID" value="ATF63684.1"/>
    <property type="molecule type" value="Genomic_DNA"/>
</dbReference>
<feature type="compositionally biased region" description="Acidic residues" evidence="16">
    <location>
        <begin position="958"/>
        <end position="967"/>
    </location>
</feature>
<feature type="domain" description="UvrD-like helicase ATP-binding" evidence="17">
    <location>
        <begin position="1"/>
        <end position="307"/>
    </location>
</feature>
<reference evidence="20" key="1">
    <citation type="submission" date="2017-09" db="EMBL/GenBank/DDBJ databases">
        <title>FDA dAtabase for Regulatory Grade micrObial Sequences (FDA-ARGOS): Supporting development and validation of Infectious Disease Dx tests.</title>
        <authorList>
            <person name="Minogue T."/>
            <person name="Wolcott M."/>
            <person name="Wasieloski L."/>
            <person name="Aguilar W."/>
            <person name="Moore D."/>
            <person name="Tallon L."/>
            <person name="Sadzewicz L."/>
            <person name="Ott S."/>
            <person name="Zhao X."/>
            <person name="Nagaraj S."/>
            <person name="Vavikolanu K."/>
            <person name="Aluvathingal J."/>
            <person name="Nadendla S."/>
            <person name="Sichtig H."/>
        </authorList>
    </citation>
    <scope>NUCLEOTIDE SEQUENCE [LARGE SCALE GENOMIC DNA]</scope>
    <source>
        <strain evidence="20">FDAARGOS_369</strain>
    </source>
</reference>
<feature type="region of interest" description="Disordered" evidence="16">
    <location>
        <begin position="948"/>
        <end position="972"/>
    </location>
</feature>
<dbReference type="Pfam" id="PF13361">
    <property type="entry name" value="UvrD_C"/>
    <property type="match status" value="1"/>
</dbReference>
<evidence type="ECO:0000256" key="4">
    <source>
        <dbReference type="ARBA" id="ARBA00022763"/>
    </source>
</evidence>
<dbReference type="EC" id="5.6.2.4" evidence="13"/>
<evidence type="ECO:0000313" key="20">
    <source>
        <dbReference type="Proteomes" id="UP000218628"/>
    </source>
</evidence>
<dbReference type="RefSeq" id="WP_096741078.1">
    <property type="nucleotide sequence ID" value="NZ_CP023510.1"/>
</dbReference>
<dbReference type="Gene3D" id="3.90.320.10">
    <property type="match status" value="1"/>
</dbReference>
<dbReference type="Gene3D" id="3.40.50.300">
    <property type="entry name" value="P-loop containing nucleotide triphosphate hydrolases"/>
    <property type="match status" value="3"/>
</dbReference>
<keyword evidence="2" id="KW-0540">Nuclease</keyword>
<dbReference type="GO" id="GO:0043138">
    <property type="term" value="F:3'-5' DNA helicase activity"/>
    <property type="evidence" value="ECO:0007669"/>
    <property type="project" value="UniProtKB-EC"/>
</dbReference>
<keyword evidence="8 15" id="KW-0067">ATP-binding</keyword>
<dbReference type="InterPro" id="IPR014017">
    <property type="entry name" value="DNA_helicase_UvrD-like_C"/>
</dbReference>
<gene>
    <name evidence="19" type="ORF">CO690_08300</name>
</gene>
<feature type="region of interest" description="Disordered" evidence="16">
    <location>
        <begin position="760"/>
        <end position="781"/>
    </location>
</feature>
<evidence type="ECO:0000256" key="9">
    <source>
        <dbReference type="ARBA" id="ARBA00023125"/>
    </source>
</evidence>
<proteinExistence type="inferred from homology"/>
<dbReference type="Pfam" id="PF00580">
    <property type="entry name" value="UvrD-helicase"/>
    <property type="match status" value="1"/>
</dbReference>
<evidence type="ECO:0000259" key="18">
    <source>
        <dbReference type="PROSITE" id="PS51217"/>
    </source>
</evidence>
<evidence type="ECO:0000256" key="2">
    <source>
        <dbReference type="ARBA" id="ARBA00022722"/>
    </source>
</evidence>
<evidence type="ECO:0000256" key="11">
    <source>
        <dbReference type="ARBA" id="ARBA00023235"/>
    </source>
</evidence>
<keyword evidence="9" id="KW-0238">DNA-binding</keyword>
<comment type="catalytic activity">
    <reaction evidence="14">
        <text>ATP + H2O = ADP + phosphate + H(+)</text>
        <dbReference type="Rhea" id="RHEA:13065"/>
        <dbReference type="ChEBI" id="CHEBI:15377"/>
        <dbReference type="ChEBI" id="CHEBI:15378"/>
        <dbReference type="ChEBI" id="CHEBI:30616"/>
        <dbReference type="ChEBI" id="CHEBI:43474"/>
        <dbReference type="ChEBI" id="CHEBI:456216"/>
        <dbReference type="EC" id="5.6.2.4"/>
    </reaction>
</comment>
<evidence type="ECO:0000313" key="19">
    <source>
        <dbReference type="EMBL" id="ATF63684.1"/>
    </source>
</evidence>
<dbReference type="GO" id="GO:0003677">
    <property type="term" value="F:DNA binding"/>
    <property type="evidence" value="ECO:0007669"/>
    <property type="project" value="UniProtKB-KW"/>
</dbReference>
<evidence type="ECO:0000256" key="15">
    <source>
        <dbReference type="PROSITE-ProRule" id="PRU00560"/>
    </source>
</evidence>
<evidence type="ECO:0000256" key="1">
    <source>
        <dbReference type="ARBA" id="ARBA00009922"/>
    </source>
</evidence>
<keyword evidence="11" id="KW-0413">Isomerase</keyword>
<dbReference type="PROSITE" id="PS51198">
    <property type="entry name" value="UVRD_HELICASE_ATP_BIND"/>
    <property type="match status" value="1"/>
</dbReference>
<evidence type="ECO:0000256" key="8">
    <source>
        <dbReference type="ARBA" id="ARBA00022840"/>
    </source>
</evidence>
<keyword evidence="5 15" id="KW-0378">Hydrolase</keyword>
<organism evidence="19 20">
    <name type="scientific">Rothia mucilaginosa</name>
    <dbReference type="NCBI Taxonomy" id="43675"/>
    <lineage>
        <taxon>Bacteria</taxon>
        <taxon>Bacillati</taxon>
        <taxon>Actinomycetota</taxon>
        <taxon>Actinomycetes</taxon>
        <taxon>Micrococcales</taxon>
        <taxon>Micrococcaceae</taxon>
        <taxon>Rothia</taxon>
    </lineage>
</organism>
<feature type="compositionally biased region" description="Basic and acidic residues" evidence="16">
    <location>
        <begin position="948"/>
        <end position="957"/>
    </location>
</feature>
<comment type="catalytic activity">
    <reaction evidence="12">
        <text>Couples ATP hydrolysis with the unwinding of duplex DNA by translocating in the 3'-5' direction.</text>
        <dbReference type="EC" id="5.6.2.4"/>
    </reaction>
</comment>
<sequence length="1289" mass="140966">MTTQLLTGSPGTGKTHHLTERALRYLADGNDPARLLILAPTRTAATRMRDTIAASSDRSLSVAPTRAWAAYAFDLLKRAQTRGLLSGVEGNLKLLSGPEQDVIIGELLANHAEGIAPGPAWPDVLRDALATRGFRHEIRDFFDRMAEYDLTAEDVHALATEHNQPAWHALAQLHTEYRAVRALRAKNAYDPAVLINDACRLLLRAPEFLAEERRRYDLILIDDVQELSPSIYRLLRLIAAEVAPADAAHLTETHPDLFAEGPQVVMTYSDEAVVQGFRGARPDLVTTLQASFPSMRTRTLTTSYRLPALMMPLVADIRRRLPRYTRFVPLTAEQEGTKNGAQEGSKNGAPATFGRINTTPADEALTWGAADEPLLHLGADGKILDPAHYRTAPAGVYKYALSSSQDEANLIAQMLLEERIYGNHPYRESAIIVRSSADVARIRRVLSSNGIPSRTSAALVPVRDEPAVRPFLDALSLLVYARKRGEKALNPAVHMPAAEGAEAAERGGYEALSASEAEELMRRSLDDVIAEESRANPLGGAQSAITLLTSRLGGASSMDVRRLRQQLRSIELQSGGHRPSDDLLLGALLHPETLPEEGVGRAVHRIAAVLSAGRKALARPESTSTEVLWALWEASGLEKTWVTQSRSAGPDADAAHRNLDAMIGLFEAADRFDEQMRGAGAEQFLDFIDAQDLPMDTLAARGVRQDAVEILTPALAAGQSWRTVYVCGLQEGTWPNTTVRGSLLSTGDLTDLCDARLRQRAQQAEQQPGEGEQPVPPARIRSYPERVRDTRHDELRMFAVAATRASTRLVLTAVRNDDQAPGEFFDFVLPTDAVGDSTDVPITRVRRPATLRSLVAELRRTLVEESMNAMRAEDAQQKDTQQNGAPMHSAPEEDALTPEASAYRLDAASRTLARLANAQAPGAAPDEWWGLLPLSSTELLFAHRPADHAEQDENHGEDGEEHGEEQAENPGRRTITLSPSRLETIHSSPLDWLVSAARAEAQTDLSRSLGTLVHAIAEEYPTGTLEELQTALDERISSLGVPARKEDETDEEYRERVPWESYALYERAKRMILRLSYYYRQHMGDAGWQNLGVEGSFAVRVPVPFDPAGEVGELDALLTGRVDRLEGTAPAEDGTRRYAIVDLKTGKSKPTGSEMETHPQLAAYQIAVEAGAGEQLEERYRAEAAALEVGEPLPDARPQELEYTGYTGRSGGAALVQLGASGVNDESKTRLQVQPALTEHDSWAAELVQHAAELIAGSQVQARHRESGYGCRLPEICPICTRGRQVTQP</sequence>
<evidence type="ECO:0000256" key="12">
    <source>
        <dbReference type="ARBA" id="ARBA00034617"/>
    </source>
</evidence>
<dbReference type="GO" id="GO:0033202">
    <property type="term" value="C:DNA helicase complex"/>
    <property type="evidence" value="ECO:0007669"/>
    <property type="project" value="TreeGrafter"/>
</dbReference>
<evidence type="ECO:0000256" key="7">
    <source>
        <dbReference type="ARBA" id="ARBA00022839"/>
    </source>
</evidence>
<dbReference type="Gene3D" id="1.10.486.10">
    <property type="entry name" value="PCRA, domain 4"/>
    <property type="match status" value="1"/>
</dbReference>
<name>A0A291DGZ2_9MICC</name>
<dbReference type="InterPro" id="IPR011604">
    <property type="entry name" value="PDDEXK-like_dom_sf"/>
</dbReference>
<evidence type="ECO:0000256" key="10">
    <source>
        <dbReference type="ARBA" id="ARBA00023204"/>
    </source>
</evidence>
<comment type="similarity">
    <text evidence="1">Belongs to the helicase family. UvrD subfamily.</text>
</comment>
<evidence type="ECO:0000259" key="17">
    <source>
        <dbReference type="PROSITE" id="PS51198"/>
    </source>
</evidence>
<dbReference type="InterPro" id="IPR038726">
    <property type="entry name" value="PDDEXK_AddAB-type"/>
</dbReference>
<keyword evidence="7" id="KW-0269">Exonuclease</keyword>
<dbReference type="InterPro" id="IPR027417">
    <property type="entry name" value="P-loop_NTPase"/>
</dbReference>
<dbReference type="InterPro" id="IPR000212">
    <property type="entry name" value="DNA_helicase_UvrD/REP"/>
</dbReference>
<feature type="domain" description="UvrD-like helicase C-terminal" evidence="18">
    <location>
        <begin position="364"/>
        <end position="718"/>
    </location>
</feature>
<dbReference type="GO" id="GO:0005524">
    <property type="term" value="F:ATP binding"/>
    <property type="evidence" value="ECO:0007669"/>
    <property type="project" value="UniProtKB-UniRule"/>
</dbReference>
<dbReference type="Gene3D" id="1.10.10.160">
    <property type="match status" value="1"/>
</dbReference>
<feature type="region of interest" description="Disordered" evidence="16">
    <location>
        <begin position="334"/>
        <end position="353"/>
    </location>
</feature>
<evidence type="ECO:0000256" key="13">
    <source>
        <dbReference type="ARBA" id="ARBA00034808"/>
    </source>
</evidence>
<accession>A0A291DGZ2</accession>
<keyword evidence="4" id="KW-0227">DNA damage</keyword>
<keyword evidence="10" id="KW-0234">DNA repair</keyword>